<comment type="caution">
    <text evidence="1">The sequence shown here is derived from an EMBL/GenBank/DDBJ whole genome shotgun (WGS) entry which is preliminary data.</text>
</comment>
<name>A0AAW0DUN5_9AGAR</name>
<dbReference type="Proteomes" id="UP001362999">
    <property type="component" value="Unassembled WGS sequence"/>
</dbReference>
<reference evidence="1 2" key="1">
    <citation type="journal article" date="2024" name="J Genomics">
        <title>Draft genome sequencing and assembly of Favolaschia claudopus CIRM-BRFM 2984 isolated from oak limbs.</title>
        <authorList>
            <person name="Navarro D."/>
            <person name="Drula E."/>
            <person name="Chaduli D."/>
            <person name="Cazenave R."/>
            <person name="Ahrendt S."/>
            <person name="Wang J."/>
            <person name="Lipzen A."/>
            <person name="Daum C."/>
            <person name="Barry K."/>
            <person name="Grigoriev I.V."/>
            <person name="Favel A."/>
            <person name="Rosso M.N."/>
            <person name="Martin F."/>
        </authorList>
    </citation>
    <scope>NUCLEOTIDE SEQUENCE [LARGE SCALE GENOMIC DNA]</scope>
    <source>
        <strain evidence="1 2">CIRM-BRFM 2984</strain>
    </source>
</reference>
<feature type="non-terminal residue" evidence="1">
    <location>
        <position position="257"/>
    </location>
</feature>
<evidence type="ECO:0000313" key="1">
    <source>
        <dbReference type="EMBL" id="KAK7055298.1"/>
    </source>
</evidence>
<dbReference type="AlphaFoldDB" id="A0AAW0DUN5"/>
<protein>
    <submittedName>
        <fullName evidence="1">Uncharacterized protein</fullName>
    </submittedName>
</protein>
<organism evidence="1 2">
    <name type="scientific">Favolaschia claudopus</name>
    <dbReference type="NCBI Taxonomy" id="2862362"/>
    <lineage>
        <taxon>Eukaryota</taxon>
        <taxon>Fungi</taxon>
        <taxon>Dikarya</taxon>
        <taxon>Basidiomycota</taxon>
        <taxon>Agaricomycotina</taxon>
        <taxon>Agaricomycetes</taxon>
        <taxon>Agaricomycetidae</taxon>
        <taxon>Agaricales</taxon>
        <taxon>Marasmiineae</taxon>
        <taxon>Mycenaceae</taxon>
        <taxon>Favolaschia</taxon>
    </lineage>
</organism>
<dbReference type="EMBL" id="JAWWNJ010000005">
    <property type="protein sequence ID" value="KAK7055298.1"/>
    <property type="molecule type" value="Genomic_DNA"/>
</dbReference>
<sequence>MFQCDSNNHPPLGGRVFEASTFLYADKYSYLLLSSHLPTNVVLSQSLCWFFLATLLFCLYGGHPGIGEALHNVVCFKSAVPMTASSSLAAPCLNVSAATVVSPAFDSFVRVLGDFAAPVFIHQDCNCQLSAGMLRYSAEAYLCMDVRCACLCEYPFHPLPRGTRHSCHPQFWDIVESGGLLNLSAIETGVIHIISVLWSSTSPEMKSHTRVAIETGVELFISGPISQMAGMKSFQRVAVETGVIILISVIKSFQRVA</sequence>
<keyword evidence="2" id="KW-1185">Reference proteome</keyword>
<accession>A0AAW0DUN5</accession>
<evidence type="ECO:0000313" key="2">
    <source>
        <dbReference type="Proteomes" id="UP001362999"/>
    </source>
</evidence>
<proteinExistence type="predicted"/>
<gene>
    <name evidence="1" type="ORF">R3P38DRAFT_3253379</name>
</gene>